<keyword evidence="3" id="KW-0520">NAD</keyword>
<proteinExistence type="inferred from homology"/>
<dbReference type="AlphaFoldDB" id="U4TXJ7"/>
<accession>U4TXJ7</accession>
<dbReference type="OrthoDB" id="9805416at2"/>
<dbReference type="EMBL" id="KI271583">
    <property type="protein sequence ID" value="ERL66072.1"/>
    <property type="molecule type" value="Genomic_DNA"/>
</dbReference>
<dbReference type="Pfam" id="PF02826">
    <property type="entry name" value="2-Hacid_dh_C"/>
    <property type="match status" value="1"/>
</dbReference>
<feature type="domain" description="D-isomer specific 2-hydroxyacid dehydrogenase NAD-binding" evidence="6">
    <location>
        <begin position="100"/>
        <end position="277"/>
    </location>
</feature>
<dbReference type="Proteomes" id="UP000030647">
    <property type="component" value="Unassembled WGS sequence"/>
</dbReference>
<dbReference type="Pfam" id="PF00389">
    <property type="entry name" value="2-Hacid_dh"/>
    <property type="match status" value="1"/>
</dbReference>
<name>U4TXJ7_9LACO</name>
<gene>
    <name evidence="7" type="ORF">L248_1164</name>
</gene>
<keyword evidence="2 4" id="KW-0560">Oxidoreductase</keyword>
<dbReference type="InterPro" id="IPR006139">
    <property type="entry name" value="D-isomer_2_OHA_DH_cat_dom"/>
</dbReference>
<protein>
    <submittedName>
        <fullName evidence="7">D-3-phosphoglycerate dehydrogenase</fullName>
    </submittedName>
</protein>
<dbReference type="SUPFAM" id="SSF52283">
    <property type="entry name" value="Formate/glycerate dehydrogenase catalytic domain-like"/>
    <property type="match status" value="1"/>
</dbReference>
<dbReference type="RefSeq" id="WP_022528449.1">
    <property type="nucleotide sequence ID" value="NZ_KI271583.1"/>
</dbReference>
<dbReference type="PANTHER" id="PTHR43333">
    <property type="entry name" value="2-HACID_DH_C DOMAIN-CONTAINING PROTEIN"/>
    <property type="match status" value="1"/>
</dbReference>
<dbReference type="STRING" id="1231336.L248_1164"/>
<organism evidence="7 8">
    <name type="scientific">Schleiferilactobacillus shenzhenensis LY-73</name>
    <dbReference type="NCBI Taxonomy" id="1231336"/>
    <lineage>
        <taxon>Bacteria</taxon>
        <taxon>Bacillati</taxon>
        <taxon>Bacillota</taxon>
        <taxon>Bacilli</taxon>
        <taxon>Lactobacillales</taxon>
        <taxon>Lactobacillaceae</taxon>
        <taxon>Schleiferilactobacillus</taxon>
    </lineage>
</organism>
<dbReference type="Gene3D" id="3.40.50.720">
    <property type="entry name" value="NAD(P)-binding Rossmann-like Domain"/>
    <property type="match status" value="2"/>
</dbReference>
<dbReference type="eggNOG" id="COG0111">
    <property type="taxonomic scope" value="Bacteria"/>
</dbReference>
<dbReference type="HOGENOM" id="CLU_019796_1_0_9"/>
<evidence type="ECO:0000259" key="5">
    <source>
        <dbReference type="Pfam" id="PF00389"/>
    </source>
</evidence>
<comment type="similarity">
    <text evidence="1 4">Belongs to the D-isomer specific 2-hydroxyacid dehydrogenase family.</text>
</comment>
<evidence type="ECO:0000313" key="7">
    <source>
        <dbReference type="EMBL" id="ERL66072.1"/>
    </source>
</evidence>
<evidence type="ECO:0000259" key="6">
    <source>
        <dbReference type="Pfam" id="PF02826"/>
    </source>
</evidence>
<evidence type="ECO:0000256" key="4">
    <source>
        <dbReference type="RuleBase" id="RU003719"/>
    </source>
</evidence>
<dbReference type="InterPro" id="IPR036291">
    <property type="entry name" value="NAD(P)-bd_dom_sf"/>
</dbReference>
<reference evidence="8" key="1">
    <citation type="journal article" date="2013" name="Genome Announc.">
        <title>Whole-Genome Sequencing of Lactobacillus shenzhenensis Strain LY-73T.</title>
        <authorList>
            <person name="Lin Z."/>
            <person name="Liu Z."/>
            <person name="Yang R."/>
            <person name="Zou Y."/>
            <person name="Wan D."/>
            <person name="Chen J."/>
            <person name="Guo M."/>
            <person name="Zhao J."/>
            <person name="Fang C."/>
            <person name="Yang R."/>
            <person name="Liu F."/>
        </authorList>
    </citation>
    <scope>NUCLEOTIDE SEQUENCE [LARGE SCALE GENOMIC DNA]</scope>
    <source>
        <strain evidence="8">LY-73</strain>
    </source>
</reference>
<feature type="domain" description="D-isomer specific 2-hydroxyacid dehydrogenase catalytic" evidence="5">
    <location>
        <begin position="37"/>
        <end position="304"/>
    </location>
</feature>
<dbReference type="PANTHER" id="PTHR43333:SF1">
    <property type="entry name" value="D-ISOMER SPECIFIC 2-HYDROXYACID DEHYDROGENASE NAD-BINDING DOMAIN-CONTAINING PROTEIN"/>
    <property type="match status" value="1"/>
</dbReference>
<sequence length="315" mass="33447">MKVLDLMGIPAPEKEKITALPNVQVESTDYLAQHGLADITVIFGWNKQAAALLPENTSVRFVQSFSAGVDYFPLTTLQSKNILLANTSGIHAQPIAESVLAYILAFARGVAASAQRTPADFWASDDLRASVFTLPGKTALIYGTGHIGRAIAEVLAQQGMTVNGISHHGEPVAPFATVGRDSDSLALAKAADVIVNIMPLTAETHHFFNDAFFNDLTGAPLFINVGRGPSVDTKALVAALHNGQLGGAALDVFEQEPLPADSPLWQAPHLLMTPHISGAFAGIYAAAADILYHNLVQFVQDGTLAENQVDLQQGY</sequence>
<evidence type="ECO:0000256" key="1">
    <source>
        <dbReference type="ARBA" id="ARBA00005854"/>
    </source>
</evidence>
<evidence type="ECO:0000313" key="8">
    <source>
        <dbReference type="Proteomes" id="UP000030647"/>
    </source>
</evidence>
<dbReference type="InterPro" id="IPR006140">
    <property type="entry name" value="D-isomer_DH_NAD-bd"/>
</dbReference>
<dbReference type="SUPFAM" id="SSF51735">
    <property type="entry name" value="NAD(P)-binding Rossmann-fold domains"/>
    <property type="match status" value="1"/>
</dbReference>
<dbReference type="GO" id="GO:0051287">
    <property type="term" value="F:NAD binding"/>
    <property type="evidence" value="ECO:0007669"/>
    <property type="project" value="InterPro"/>
</dbReference>
<keyword evidence="8" id="KW-1185">Reference proteome</keyword>
<evidence type="ECO:0000256" key="3">
    <source>
        <dbReference type="ARBA" id="ARBA00023027"/>
    </source>
</evidence>
<dbReference type="GO" id="GO:0016616">
    <property type="term" value="F:oxidoreductase activity, acting on the CH-OH group of donors, NAD or NADP as acceptor"/>
    <property type="evidence" value="ECO:0007669"/>
    <property type="project" value="InterPro"/>
</dbReference>
<evidence type="ECO:0000256" key="2">
    <source>
        <dbReference type="ARBA" id="ARBA00023002"/>
    </source>
</evidence>